<dbReference type="SMART" id="SM00494">
    <property type="entry name" value="ChtBD2"/>
    <property type="match status" value="1"/>
</dbReference>
<feature type="compositionally biased region" description="Polar residues" evidence="1">
    <location>
        <begin position="1373"/>
        <end position="1392"/>
    </location>
</feature>
<feature type="compositionally biased region" description="Basic and acidic residues" evidence="1">
    <location>
        <begin position="1279"/>
        <end position="1323"/>
    </location>
</feature>
<comment type="caution">
    <text evidence="4">The sequence shown here is derived from an EMBL/GenBank/DDBJ whole genome shotgun (WGS) entry which is preliminary data.</text>
</comment>
<feature type="region of interest" description="Disordered" evidence="1">
    <location>
        <begin position="2236"/>
        <end position="2308"/>
    </location>
</feature>
<dbReference type="InterPro" id="IPR052976">
    <property type="entry name" value="Scoloptoxin-like"/>
</dbReference>
<feature type="region of interest" description="Disordered" evidence="1">
    <location>
        <begin position="2326"/>
        <end position="2346"/>
    </location>
</feature>
<dbReference type="PANTHER" id="PTHR22933:SF43">
    <property type="entry name" value="LP10131P"/>
    <property type="match status" value="1"/>
</dbReference>
<feature type="compositionally biased region" description="Polar residues" evidence="1">
    <location>
        <begin position="1062"/>
        <end position="1071"/>
    </location>
</feature>
<feature type="compositionally biased region" description="Polar residues" evidence="1">
    <location>
        <begin position="1023"/>
        <end position="1043"/>
    </location>
</feature>
<feature type="compositionally biased region" description="Polar residues" evidence="1">
    <location>
        <begin position="1469"/>
        <end position="1481"/>
    </location>
</feature>
<feature type="compositionally biased region" description="Polar residues" evidence="1">
    <location>
        <begin position="1559"/>
        <end position="1624"/>
    </location>
</feature>
<feature type="compositionally biased region" description="Polar residues" evidence="1">
    <location>
        <begin position="1731"/>
        <end position="1749"/>
    </location>
</feature>
<feature type="chain" id="PRO_5043752755" description="Chitin-binding type-2 domain-containing protein" evidence="2">
    <location>
        <begin position="24"/>
        <end position="2346"/>
    </location>
</feature>
<feature type="compositionally biased region" description="Basic and acidic residues" evidence="1">
    <location>
        <begin position="1485"/>
        <end position="1520"/>
    </location>
</feature>
<dbReference type="SUPFAM" id="SSF57625">
    <property type="entry name" value="Invertebrate chitin-binding proteins"/>
    <property type="match status" value="1"/>
</dbReference>
<feature type="compositionally biased region" description="Basic and acidic residues" evidence="1">
    <location>
        <begin position="1353"/>
        <end position="1372"/>
    </location>
</feature>
<feature type="region of interest" description="Disordered" evidence="1">
    <location>
        <begin position="640"/>
        <end position="663"/>
    </location>
</feature>
<proteinExistence type="predicted"/>
<feature type="region of interest" description="Disordered" evidence="1">
    <location>
        <begin position="1813"/>
        <end position="1862"/>
    </location>
</feature>
<feature type="compositionally biased region" description="Basic and acidic residues" evidence="1">
    <location>
        <begin position="1714"/>
        <end position="1723"/>
    </location>
</feature>
<feature type="compositionally biased region" description="Basic and acidic residues" evidence="1">
    <location>
        <begin position="2252"/>
        <end position="2264"/>
    </location>
</feature>
<dbReference type="GO" id="GO:0008061">
    <property type="term" value="F:chitin binding"/>
    <property type="evidence" value="ECO:0007669"/>
    <property type="project" value="InterPro"/>
</dbReference>
<evidence type="ECO:0000256" key="2">
    <source>
        <dbReference type="SAM" id="SignalP"/>
    </source>
</evidence>
<dbReference type="Proteomes" id="UP001054837">
    <property type="component" value="Unassembled WGS sequence"/>
</dbReference>
<feature type="compositionally biased region" description="Polar residues" evidence="1">
    <location>
        <begin position="30"/>
        <end position="43"/>
    </location>
</feature>
<evidence type="ECO:0000259" key="3">
    <source>
        <dbReference type="PROSITE" id="PS50940"/>
    </source>
</evidence>
<dbReference type="InterPro" id="IPR002557">
    <property type="entry name" value="Chitin-bd_dom"/>
</dbReference>
<feature type="compositionally biased region" description="Basic and acidic residues" evidence="1">
    <location>
        <begin position="1223"/>
        <end position="1244"/>
    </location>
</feature>
<dbReference type="GO" id="GO:0005576">
    <property type="term" value="C:extracellular region"/>
    <property type="evidence" value="ECO:0007669"/>
    <property type="project" value="InterPro"/>
</dbReference>
<feature type="compositionally biased region" description="Polar residues" evidence="1">
    <location>
        <begin position="2329"/>
        <end position="2346"/>
    </location>
</feature>
<dbReference type="Pfam" id="PF01607">
    <property type="entry name" value="CBM_14"/>
    <property type="match status" value="1"/>
</dbReference>
<name>A0AAV4NQW0_9ARAC</name>
<organism evidence="4 5">
    <name type="scientific">Caerostris darwini</name>
    <dbReference type="NCBI Taxonomy" id="1538125"/>
    <lineage>
        <taxon>Eukaryota</taxon>
        <taxon>Metazoa</taxon>
        <taxon>Ecdysozoa</taxon>
        <taxon>Arthropoda</taxon>
        <taxon>Chelicerata</taxon>
        <taxon>Arachnida</taxon>
        <taxon>Araneae</taxon>
        <taxon>Araneomorphae</taxon>
        <taxon>Entelegynae</taxon>
        <taxon>Araneoidea</taxon>
        <taxon>Araneidae</taxon>
        <taxon>Caerostris</taxon>
    </lineage>
</organism>
<dbReference type="PROSITE" id="PS50940">
    <property type="entry name" value="CHIT_BIND_II"/>
    <property type="match status" value="1"/>
</dbReference>
<feature type="compositionally biased region" description="Basic and acidic residues" evidence="1">
    <location>
        <begin position="1074"/>
        <end position="1086"/>
    </location>
</feature>
<feature type="region of interest" description="Disordered" evidence="1">
    <location>
        <begin position="1056"/>
        <end position="1101"/>
    </location>
</feature>
<feature type="compositionally biased region" description="Polar residues" evidence="1">
    <location>
        <begin position="2291"/>
        <end position="2305"/>
    </location>
</feature>
<dbReference type="PANTHER" id="PTHR22933">
    <property type="entry name" value="FI18007P1-RELATED"/>
    <property type="match status" value="1"/>
</dbReference>
<keyword evidence="5" id="KW-1185">Reference proteome</keyword>
<feature type="compositionally biased region" description="Polar residues" evidence="1">
    <location>
        <begin position="1825"/>
        <end position="1837"/>
    </location>
</feature>
<feature type="region of interest" description="Disordered" evidence="1">
    <location>
        <begin position="1014"/>
        <end position="1043"/>
    </location>
</feature>
<feature type="compositionally biased region" description="Basic and acidic residues" evidence="1">
    <location>
        <begin position="66"/>
        <end position="77"/>
    </location>
</feature>
<feature type="compositionally biased region" description="Basic and acidic residues" evidence="1">
    <location>
        <begin position="1653"/>
        <end position="1676"/>
    </location>
</feature>
<gene>
    <name evidence="4" type="primary">AVEN_27869_1</name>
    <name evidence="4" type="ORF">CDAR_84541</name>
</gene>
<feature type="signal peptide" evidence="2">
    <location>
        <begin position="1"/>
        <end position="23"/>
    </location>
</feature>
<feature type="region of interest" description="Disordered" evidence="1">
    <location>
        <begin position="1123"/>
        <end position="1782"/>
    </location>
</feature>
<feature type="compositionally biased region" description="Low complexity" evidence="1">
    <location>
        <begin position="1245"/>
        <end position="1255"/>
    </location>
</feature>
<feature type="compositionally biased region" description="Basic and acidic residues" evidence="1">
    <location>
        <begin position="2275"/>
        <end position="2290"/>
    </location>
</feature>
<keyword evidence="2" id="KW-0732">Signal</keyword>
<sequence length="2346" mass="269340">MMQVLSIIWPTLIFAGSIIGAYGAEEKESISSSTVVPDYNSNEDYPDNYDDYQNRDYPNPDYYEPMPDREGRGRSLPDEGQDTMSEGQYLKQLQSTIPGIPGVDYPLYQTVPDTSFQCQNQRYPGFYGDVESQCQVFHICQEDDRHDSFLCPVGTVFNQMNFICDWWFNFKCDETPTFFHLNAQFHTSSGATPSSAMINKMQQFRATDMKKMRRFRYARKYKPSVMKISMKDTDHDFENELKRMYMNNPKIMTEMERQRIMNLFSTKIRPLNFWKRLQATTITDDNRKYSPTSVTDPIRNDDFKLLASTNYLEFKNSEYSTTSLITTDANIDPLTSSHAPDTISKPMDIMNVQNSTENITASKSTSGIVFDHNEIETEAIPLTTSSAKKAAVDDNEIFVSITIPTTTTIGIHSISENATSNSSQTDNNENLFLTDLNFSNKSTLLKTSPRQYIENEMDLVDDTDSQTDNKLNELSIKVTPTPISSTPSQLTLNFNPILNNNSIATIGNGTHVSVSVTVRATAGISRLKWRRIPHGKKRKNLRLKNAPADMDFTNNQDSYMDIIFRKRPMRNKKLRSRIMWVPSKNSTLNRRSHWRIFLNSRPQNVTSLYKINEGNQQMPKMELIKDIIFPILVKTKDSEGEKNSELNAVQNDDETLSTHTDSSNETFMTESTKLFYTLMSASEPTAWNASIIPEIVVTTVNDTAYQNLESLQNSTDFDEIKNCETICLKLLKSLGIGNKDLNYEDVSMIEDASEPSLTTTNYQYTPNDTIVNSSQFGRRSFLEISPSDQWTIKYDPDPDCNDDKDNDKILVRGWSVIIDSGSVTKEKTVKRRGCQNVFDDSKIIVMQNMLPDHETIPDENKHNNKLDGTNESKISFGSMDQQYWLNLVKNWLEASPKPRNGPDFGQEWIGDKKSPKRHVGIKNTNKAKWMEADSSGNEDWSRDLKDQKRRNRVNNQNNRDLQMQYFNEQKKLPNLDDDSYNQGFNKNPRFSWMENNYRDWRNNIKQNSWNSKRQTDEFHKKVTSNARIKPNRNSNWQQDVWSSQSDRKEWHINLRRMDEKGTNQGNEQRNNFDGGRRNWSFKENDKSNISPQKWPKTSRDENNAFISESGTRDWSSEVNDFSEIRSGDWSGNQEKKINAKKKTKRHQDEWFMSSEENKRFSQPQGDKPVWSDDEFDRDTMPARNLKGTDNSRSTKTGFSDDLPNQNTWSSGSPNKPWSSTNQQKDENFDFNQKDSSSDDRDENKGYGSKGSWSSGRNNRNKGFVPQSKEDSWASSDRNFQSDEARSDNSDWSSKTRDSRKDWPSFKGRSRDDKDSFGNTDRSRSRQNQGAWSSDNRNSKTFPPLGNGNIWSMDEQKRDWNSRTDENKDDWSSNKRTNNNFWASNDQQIQTDLPNIKGDWSSGRRSNGNKQRGQFDDSVKKTKNTPGKNIKGIDNTRPAPSGRNKWTQDTQKDISDWPMNDKQPRKNDWSSKNQDNSPSWSSDLARGPDVKASESRKSDDDWFNDKTMDESRWPSDVRTDNKNQWNRNKKLDGQGDSSGWSVDDRQSRSDVPNVQDRWDFSNQKDVSNDDINSNDWQSKSKGTNSNWSDSKGSTKTQVQGTFKGNKPSSTQSQNSWDNNNPQNPRQWKMEPPKADWSSTPPDQKGRSIKTKDRRRSDWSDDKIPSGDRDVDWSRDTASKPGPMIRMRNDGPWSDPKGNDDEDWPSDNVGNSKWSSESDNRRKGSDSAWDQDLPSQTNGKGDSTSSLWNSKGRTKTAMVMPNTSKGTAGMMPSKPWRDDSDQLNPMKNIKGDAMMKEEKIVWSVQISSNGETGSGWVPITLRPNIKGRNNQTRDQNNNKGAPKNVGGWSDVKQETDSWSSKGIDKATQRPLLKMDVVTENIQPSSDMLDASDSHPFYIPIANGRYKRETRSSLQVGQFIKPRNNARTIYKVIKNGKELTETNDDDHRFYLASANILVSDNQHVKKNSTNFGNTRKLKPRTLEKREYNETIKKSVPSLIQIRKLKMANSTSGYTKKLHHDKMWDSLMQESEKKELWSSPIDDSNVPSSGWIPLFRVIKTQNSNFRNNSTKPEEKIVEVSGNKENESTIYSDANITQSNTSYSLITKESPIRNITIELPEPETRNFETENMSLVVEKLKNRLNFEQEMKIGNKTLRIIPFSDIMKQLRAKPTESSQTDSSTTPESLPLKEEWNIPIMASPKTYALKLVNDSEIDNRNQSNSWTFTKRTPQGREAWILVKGSEGENKTMPNESRISNSEKQKVKNEERSGIPYRIIVGNRTRESNEPQRSDKSRIDGSNSKHQTSYTPTKEFSFDLKNWEKDSDWTPLLRAVGSVTSKRINPSPNQSTGDG</sequence>
<protein>
    <recommendedName>
        <fullName evidence="3">Chitin-binding type-2 domain-containing protein</fullName>
    </recommendedName>
</protein>
<feature type="compositionally biased region" description="Polar residues" evidence="1">
    <location>
        <begin position="1402"/>
        <end position="1411"/>
    </location>
</feature>
<evidence type="ECO:0000313" key="5">
    <source>
        <dbReference type="Proteomes" id="UP001054837"/>
    </source>
</evidence>
<evidence type="ECO:0000313" key="4">
    <source>
        <dbReference type="EMBL" id="GIX85964.1"/>
    </source>
</evidence>
<feature type="region of interest" description="Disordered" evidence="1">
    <location>
        <begin position="897"/>
        <end position="961"/>
    </location>
</feature>
<feature type="compositionally biased region" description="Polar residues" evidence="1">
    <location>
        <begin position="1187"/>
        <end position="1222"/>
    </location>
</feature>
<dbReference type="EMBL" id="BPLQ01001843">
    <property type="protein sequence ID" value="GIX85964.1"/>
    <property type="molecule type" value="Genomic_DNA"/>
</dbReference>
<evidence type="ECO:0000256" key="1">
    <source>
        <dbReference type="SAM" id="MobiDB-lite"/>
    </source>
</evidence>
<accession>A0AAV4NQW0</accession>
<feature type="domain" description="Chitin-binding type-2" evidence="3">
    <location>
        <begin position="115"/>
        <end position="174"/>
    </location>
</feature>
<feature type="region of interest" description="Disordered" evidence="1">
    <location>
        <begin position="29"/>
        <end position="83"/>
    </location>
</feature>
<reference evidence="4 5" key="1">
    <citation type="submission" date="2021-06" db="EMBL/GenBank/DDBJ databases">
        <title>Caerostris darwini draft genome.</title>
        <authorList>
            <person name="Kono N."/>
            <person name="Arakawa K."/>
        </authorList>
    </citation>
    <scope>NUCLEOTIDE SEQUENCE [LARGE SCALE GENOMIC DNA]</scope>
</reference>
<feature type="compositionally biased region" description="Polar residues" evidence="1">
    <location>
        <begin position="1325"/>
        <end position="1340"/>
    </location>
</feature>
<dbReference type="InterPro" id="IPR036508">
    <property type="entry name" value="Chitin-bd_dom_sf"/>
</dbReference>